<dbReference type="AlphaFoldDB" id="A0A1P8UVK4"/>
<name>A0A1P8UVK4_9RHOB</name>
<dbReference type="Proteomes" id="UP000187059">
    <property type="component" value="Chromosome"/>
</dbReference>
<dbReference type="STRING" id="1250539.Ga0080574_TMP3086"/>
<dbReference type="EMBL" id="CP015093">
    <property type="protein sequence ID" value="APZ53420.1"/>
    <property type="molecule type" value="Genomic_DNA"/>
</dbReference>
<gene>
    <name evidence="2" type="ORF">Ga0080574_TMP3086</name>
</gene>
<protein>
    <submittedName>
        <fullName evidence="2">Uncharacterized protein</fullName>
    </submittedName>
</protein>
<dbReference type="Pfam" id="PF20135">
    <property type="entry name" value="DUF6525"/>
    <property type="match status" value="1"/>
</dbReference>
<reference evidence="2 3" key="1">
    <citation type="submission" date="2016-04" db="EMBL/GenBank/DDBJ databases">
        <title>Deep-sea bacteria in the southern Pacific.</title>
        <authorList>
            <person name="Tang K."/>
        </authorList>
    </citation>
    <scope>NUCLEOTIDE SEQUENCE [LARGE SCALE GENOMIC DNA]</scope>
    <source>
        <strain evidence="2 3">JLT2014</strain>
    </source>
</reference>
<dbReference type="KEGG" id="paby:Ga0080574_TMP3086"/>
<evidence type="ECO:0000313" key="2">
    <source>
        <dbReference type="EMBL" id="APZ53420.1"/>
    </source>
</evidence>
<feature type="compositionally biased region" description="Polar residues" evidence="1">
    <location>
        <begin position="1"/>
        <end position="10"/>
    </location>
</feature>
<sequence>MSRRQGTNCGATRLRRRHRPGDPMRRFDALPAPLRRWLAEAARPWSPASSLAIWRKVRARGGTVEEALARLDRAERALLARDTAD</sequence>
<accession>A0A1P8UVK4</accession>
<proteinExistence type="predicted"/>
<dbReference type="InterPro" id="IPR045386">
    <property type="entry name" value="DUF6525"/>
</dbReference>
<organism evidence="2 3">
    <name type="scientific">Salipiger abyssi</name>
    <dbReference type="NCBI Taxonomy" id="1250539"/>
    <lineage>
        <taxon>Bacteria</taxon>
        <taxon>Pseudomonadati</taxon>
        <taxon>Pseudomonadota</taxon>
        <taxon>Alphaproteobacteria</taxon>
        <taxon>Rhodobacterales</taxon>
        <taxon>Roseobacteraceae</taxon>
        <taxon>Salipiger</taxon>
    </lineage>
</organism>
<feature type="region of interest" description="Disordered" evidence="1">
    <location>
        <begin position="1"/>
        <end position="26"/>
    </location>
</feature>
<keyword evidence="3" id="KW-1185">Reference proteome</keyword>
<evidence type="ECO:0000313" key="3">
    <source>
        <dbReference type="Proteomes" id="UP000187059"/>
    </source>
</evidence>
<evidence type="ECO:0000256" key="1">
    <source>
        <dbReference type="SAM" id="MobiDB-lite"/>
    </source>
</evidence>
<dbReference type="RefSeq" id="WP_335743510.1">
    <property type="nucleotide sequence ID" value="NZ_CP015093.1"/>
</dbReference>